<gene>
    <name evidence="8" type="ORF">SAMN05660690_1113</name>
</gene>
<dbReference type="EMBL" id="FMZF01000002">
    <property type="protein sequence ID" value="SDC36255.1"/>
    <property type="molecule type" value="Genomic_DNA"/>
</dbReference>
<keyword evidence="4" id="KW-0238">DNA-binding</keyword>
<sequence>MTHVLVVDDDPAIASLVAFKIGRLGARVSVESDGEAGLAAARQLRPDLVVLDWMMPRMNGLEVCAALRADPDPQVASVPVVLLTAKAQESDVERGFVAGATDYVVKPFSPRELVSRVTAALPPGALTP</sequence>
<dbReference type="OrthoDB" id="3197131at2"/>
<dbReference type="GO" id="GO:0000976">
    <property type="term" value="F:transcription cis-regulatory region binding"/>
    <property type="evidence" value="ECO:0007669"/>
    <property type="project" value="TreeGrafter"/>
</dbReference>
<dbReference type="GO" id="GO:0032993">
    <property type="term" value="C:protein-DNA complex"/>
    <property type="evidence" value="ECO:0007669"/>
    <property type="project" value="TreeGrafter"/>
</dbReference>
<feature type="modified residue" description="4-aspartylphosphate" evidence="6">
    <location>
        <position position="52"/>
    </location>
</feature>
<evidence type="ECO:0000256" key="1">
    <source>
        <dbReference type="ARBA" id="ARBA00022553"/>
    </source>
</evidence>
<dbReference type="GO" id="GO:0006355">
    <property type="term" value="P:regulation of DNA-templated transcription"/>
    <property type="evidence" value="ECO:0007669"/>
    <property type="project" value="TreeGrafter"/>
</dbReference>
<dbReference type="PANTHER" id="PTHR48111">
    <property type="entry name" value="REGULATOR OF RPOS"/>
    <property type="match status" value="1"/>
</dbReference>
<feature type="domain" description="Response regulatory" evidence="7">
    <location>
        <begin position="3"/>
        <end position="121"/>
    </location>
</feature>
<evidence type="ECO:0000256" key="2">
    <source>
        <dbReference type="ARBA" id="ARBA00023012"/>
    </source>
</evidence>
<evidence type="ECO:0000256" key="6">
    <source>
        <dbReference type="PROSITE-ProRule" id="PRU00169"/>
    </source>
</evidence>
<dbReference type="FunFam" id="3.40.50.2300:FF:000001">
    <property type="entry name" value="DNA-binding response regulator PhoB"/>
    <property type="match status" value="1"/>
</dbReference>
<evidence type="ECO:0000313" key="8">
    <source>
        <dbReference type="EMBL" id="SDC36255.1"/>
    </source>
</evidence>
<dbReference type="PROSITE" id="PS50110">
    <property type="entry name" value="RESPONSE_REGULATORY"/>
    <property type="match status" value="1"/>
</dbReference>
<keyword evidence="2" id="KW-0902">Two-component regulatory system</keyword>
<dbReference type="InterPro" id="IPR001789">
    <property type="entry name" value="Sig_transdc_resp-reg_receiver"/>
</dbReference>
<dbReference type="AlphaFoldDB" id="A0A1G6L0K6"/>
<accession>A0A1G6L0K6</accession>
<dbReference type="PANTHER" id="PTHR48111:SF4">
    <property type="entry name" value="DNA-BINDING DUAL TRANSCRIPTIONAL REGULATOR OMPR"/>
    <property type="match status" value="1"/>
</dbReference>
<dbReference type="SMART" id="SM00448">
    <property type="entry name" value="REC"/>
    <property type="match status" value="1"/>
</dbReference>
<dbReference type="GO" id="GO:0000156">
    <property type="term" value="F:phosphorelay response regulator activity"/>
    <property type="evidence" value="ECO:0007669"/>
    <property type="project" value="TreeGrafter"/>
</dbReference>
<evidence type="ECO:0000256" key="5">
    <source>
        <dbReference type="ARBA" id="ARBA00023163"/>
    </source>
</evidence>
<dbReference type="RefSeq" id="WP_091364113.1">
    <property type="nucleotide sequence ID" value="NZ_FMZF01000002.1"/>
</dbReference>
<evidence type="ECO:0000259" key="7">
    <source>
        <dbReference type="PROSITE" id="PS50110"/>
    </source>
</evidence>
<proteinExistence type="predicted"/>
<evidence type="ECO:0000313" key="9">
    <source>
        <dbReference type="Proteomes" id="UP000199416"/>
    </source>
</evidence>
<evidence type="ECO:0000256" key="4">
    <source>
        <dbReference type="ARBA" id="ARBA00023125"/>
    </source>
</evidence>
<dbReference type="GO" id="GO:0005829">
    <property type="term" value="C:cytosol"/>
    <property type="evidence" value="ECO:0007669"/>
    <property type="project" value="TreeGrafter"/>
</dbReference>
<reference evidence="9" key="1">
    <citation type="submission" date="2016-10" db="EMBL/GenBank/DDBJ databases">
        <authorList>
            <person name="Varghese N."/>
            <person name="Submissions S."/>
        </authorList>
    </citation>
    <scope>NUCLEOTIDE SEQUENCE [LARGE SCALE GENOMIC DNA]</scope>
    <source>
        <strain evidence="9">DSM 45421</strain>
    </source>
</reference>
<dbReference type="Pfam" id="PF00072">
    <property type="entry name" value="Response_reg"/>
    <property type="match status" value="1"/>
</dbReference>
<dbReference type="InterPro" id="IPR011006">
    <property type="entry name" value="CheY-like_superfamily"/>
</dbReference>
<protein>
    <submittedName>
        <fullName evidence="8">Two-component system, OmpR family, phosphate regulon response regulator PhoB</fullName>
    </submittedName>
</protein>
<keyword evidence="9" id="KW-1185">Reference proteome</keyword>
<organism evidence="8 9">
    <name type="scientific">Geodermatophilus telluris</name>
    <dbReference type="NCBI Taxonomy" id="1190417"/>
    <lineage>
        <taxon>Bacteria</taxon>
        <taxon>Bacillati</taxon>
        <taxon>Actinomycetota</taxon>
        <taxon>Actinomycetes</taxon>
        <taxon>Geodermatophilales</taxon>
        <taxon>Geodermatophilaceae</taxon>
        <taxon>Geodermatophilus</taxon>
    </lineage>
</organism>
<name>A0A1G6L0K6_9ACTN</name>
<dbReference type="Proteomes" id="UP000199416">
    <property type="component" value="Unassembled WGS sequence"/>
</dbReference>
<evidence type="ECO:0000256" key="3">
    <source>
        <dbReference type="ARBA" id="ARBA00023015"/>
    </source>
</evidence>
<dbReference type="InterPro" id="IPR039420">
    <property type="entry name" value="WalR-like"/>
</dbReference>
<keyword evidence="5" id="KW-0804">Transcription</keyword>
<keyword evidence="3" id="KW-0805">Transcription regulation</keyword>
<dbReference type="SUPFAM" id="SSF52172">
    <property type="entry name" value="CheY-like"/>
    <property type="match status" value="1"/>
</dbReference>
<dbReference type="Gene3D" id="3.40.50.2300">
    <property type="match status" value="1"/>
</dbReference>
<keyword evidence="1 6" id="KW-0597">Phosphoprotein</keyword>
<dbReference type="STRING" id="1190417.SAMN05660690_1113"/>